<dbReference type="EMBL" id="LWAE01000002">
    <property type="protein sequence ID" value="KZL92376.1"/>
    <property type="molecule type" value="Genomic_DNA"/>
</dbReference>
<name>A0A161XDE8_9CLOT</name>
<dbReference type="InterPro" id="IPR025874">
    <property type="entry name" value="DZR"/>
</dbReference>
<sequence length="216" mass="24168">MSDKIKFVRNHSDLSTDKGFQFEFYCDRCGTGYRTRFKTSATGIISQVLDAASGFFGGIFQKTADLTNRVHSAAWEKSHDDAFVEAVKEVENDFIQCPKCQSWVCKERCWNNNKGLCKDCAPDLGVEMSAAQASRSVEEVWAHAEIAEEDKKLDKENWKDVIRASCPKCGCSLEKNSKFCPDCGEKLTSSKHCPECGEKLNANAKFCISCGKKIEE</sequence>
<dbReference type="STRING" id="1121326.CLMAG_21850"/>
<reference evidence="2 3" key="1">
    <citation type="submission" date="2016-04" db="EMBL/GenBank/DDBJ databases">
        <title>Genome sequence of Clostridium magnum DSM 2767.</title>
        <authorList>
            <person name="Poehlein A."/>
            <person name="Uhlig R."/>
            <person name="Fischer R."/>
            <person name="Bahl H."/>
            <person name="Daniel R."/>
        </authorList>
    </citation>
    <scope>NUCLEOTIDE SEQUENCE [LARGE SCALE GENOMIC DNA]</scope>
    <source>
        <strain evidence="2 3">DSM 2767</strain>
    </source>
</reference>
<evidence type="ECO:0000313" key="3">
    <source>
        <dbReference type="Proteomes" id="UP000076603"/>
    </source>
</evidence>
<proteinExistence type="predicted"/>
<accession>A0A161XDE8</accession>
<dbReference type="OrthoDB" id="9788304at2"/>
<dbReference type="RefSeq" id="WP_066621799.1">
    <property type="nucleotide sequence ID" value="NZ_FQXL01000004.1"/>
</dbReference>
<dbReference type="Proteomes" id="UP000076603">
    <property type="component" value="Unassembled WGS sequence"/>
</dbReference>
<feature type="domain" description="DZANK-type" evidence="1">
    <location>
        <begin position="166"/>
        <end position="211"/>
    </location>
</feature>
<keyword evidence="3" id="KW-1185">Reference proteome</keyword>
<comment type="caution">
    <text evidence="2">The sequence shown here is derived from an EMBL/GenBank/DDBJ whole genome shotgun (WGS) entry which is preliminary data.</text>
</comment>
<gene>
    <name evidence="2" type="ORF">CLMAG_21850</name>
</gene>
<protein>
    <submittedName>
        <fullName evidence="2">Double zinc ribbon</fullName>
    </submittedName>
</protein>
<dbReference type="PATRIC" id="fig|1121326.3.peg.2177"/>
<evidence type="ECO:0000313" key="2">
    <source>
        <dbReference type="EMBL" id="KZL92376.1"/>
    </source>
</evidence>
<organism evidence="2 3">
    <name type="scientific">Clostridium magnum DSM 2767</name>
    <dbReference type="NCBI Taxonomy" id="1121326"/>
    <lineage>
        <taxon>Bacteria</taxon>
        <taxon>Bacillati</taxon>
        <taxon>Bacillota</taxon>
        <taxon>Clostridia</taxon>
        <taxon>Eubacteriales</taxon>
        <taxon>Clostridiaceae</taxon>
        <taxon>Clostridium</taxon>
    </lineage>
</organism>
<dbReference type="SUPFAM" id="SSF161187">
    <property type="entry name" value="YfgJ-like"/>
    <property type="match status" value="1"/>
</dbReference>
<dbReference type="AlphaFoldDB" id="A0A161XDE8"/>
<dbReference type="Pfam" id="PF12773">
    <property type="entry name" value="DZR"/>
    <property type="match status" value="1"/>
</dbReference>
<evidence type="ECO:0000259" key="1">
    <source>
        <dbReference type="Pfam" id="PF12773"/>
    </source>
</evidence>